<sequence>MSFNRVFYSLFKIHPVHDKMTFRVMIGGIVLSVGLGVTSGLLRQAARRDAALAERAEAATRAAESRARLARVAQVDESELDRHEAEMDAQLRKAFRRQGEDKNKDS</sequence>
<reference evidence="2" key="1">
    <citation type="submission" date="2021-01" db="EMBL/GenBank/DDBJ databases">
        <authorList>
            <person name="Corre E."/>
            <person name="Pelletier E."/>
            <person name="Niang G."/>
            <person name="Scheremetjew M."/>
            <person name="Finn R."/>
            <person name="Kale V."/>
            <person name="Holt S."/>
            <person name="Cochrane G."/>
            <person name="Meng A."/>
            <person name="Brown T."/>
            <person name="Cohen L."/>
        </authorList>
    </citation>
    <scope>NUCLEOTIDE SEQUENCE</scope>
    <source>
        <strain evidence="2">ATCC 50979</strain>
    </source>
</reference>
<protein>
    <submittedName>
        <fullName evidence="2">Uncharacterized protein</fullName>
    </submittedName>
</protein>
<gene>
    <name evidence="2" type="ORF">SSP0437_LOCUS2631</name>
</gene>
<evidence type="ECO:0000256" key="1">
    <source>
        <dbReference type="SAM" id="Phobius"/>
    </source>
</evidence>
<accession>A0A7S1V765</accession>
<proteinExistence type="predicted"/>
<evidence type="ECO:0000313" key="2">
    <source>
        <dbReference type="EMBL" id="CAD9290240.1"/>
    </source>
</evidence>
<keyword evidence="1" id="KW-0472">Membrane</keyword>
<keyword evidence="1" id="KW-0812">Transmembrane</keyword>
<name>A0A7S1V765_9EUKA</name>
<keyword evidence="1" id="KW-1133">Transmembrane helix</keyword>
<dbReference type="AlphaFoldDB" id="A0A7S1V765"/>
<organism evidence="2">
    <name type="scientific">Sexangularia sp. CB-2014</name>
    <dbReference type="NCBI Taxonomy" id="1486929"/>
    <lineage>
        <taxon>Eukaryota</taxon>
        <taxon>Amoebozoa</taxon>
        <taxon>Tubulinea</taxon>
        <taxon>Elardia</taxon>
        <taxon>Arcellinida</taxon>
        <taxon>Arcellinida incertae sedis</taxon>
        <taxon>Sexangularia</taxon>
    </lineage>
</organism>
<dbReference type="EMBL" id="HBGL01003435">
    <property type="protein sequence ID" value="CAD9290240.1"/>
    <property type="molecule type" value="Transcribed_RNA"/>
</dbReference>
<feature type="transmembrane region" description="Helical" evidence="1">
    <location>
        <begin position="20"/>
        <end position="42"/>
    </location>
</feature>